<name>A0AA47MI87_MERPO</name>
<dbReference type="AlphaFoldDB" id="A0AA47MI87"/>
<reference evidence="3" key="1">
    <citation type="journal article" date="2023" name="Front. Mar. Sci.">
        <title>A new Merluccius polli reference genome to investigate the effects of global change in West African waters.</title>
        <authorList>
            <person name="Mateo J.L."/>
            <person name="Blanco-Fernandez C."/>
            <person name="Garcia-Vazquez E."/>
            <person name="Machado-Schiaffino G."/>
        </authorList>
    </citation>
    <scope>NUCLEOTIDE SEQUENCE</scope>
    <source>
        <strain evidence="3">C29</strain>
        <tissue evidence="3">Fin</tissue>
    </source>
</reference>
<dbReference type="EMBL" id="JAOPHQ010004010">
    <property type="protein sequence ID" value="KAK0140813.1"/>
    <property type="molecule type" value="Genomic_DNA"/>
</dbReference>
<dbReference type="InterPro" id="IPR029369">
    <property type="entry name" value="HDNR"/>
</dbReference>
<feature type="domain" description="Domain of unknown function with conserved HDNR motif" evidence="2">
    <location>
        <begin position="23"/>
        <end position="198"/>
    </location>
</feature>
<evidence type="ECO:0000313" key="3">
    <source>
        <dbReference type="EMBL" id="KAK0140813.1"/>
    </source>
</evidence>
<dbReference type="Proteomes" id="UP001174136">
    <property type="component" value="Unassembled WGS sequence"/>
</dbReference>
<gene>
    <name evidence="3" type="primary">TEX36_0</name>
    <name evidence="3" type="ORF">N1851_022189</name>
</gene>
<accession>A0AA47MI87</accession>
<keyword evidence="4" id="KW-1185">Reference proteome</keyword>
<sequence>MVATQRDNTNEDLHLDVDVSLNMVKGGKRPSSMGNDGKWFAPSATGRETHTTTTGDMMAQVASSSPGEVQVERHPKSKKQSKASPEYPFSTHDNRHALRDSICVFSQGLGRKKCADDLSQHSSHFCLCHDADPAAGSEPSPSSLVVSVGGDQYNQAGEEEVVVVHNNNNNKNRRFPRIPQRRSAEAAAARARERPLMWFGRHDSEGAASLEVLAESNCLPSRTSLSSLQGHPR</sequence>
<proteinExistence type="predicted"/>
<evidence type="ECO:0000259" key="2">
    <source>
        <dbReference type="Pfam" id="PF15115"/>
    </source>
</evidence>
<evidence type="ECO:0000256" key="1">
    <source>
        <dbReference type="SAM" id="MobiDB-lite"/>
    </source>
</evidence>
<dbReference type="PANTHER" id="PTHR35440">
    <property type="entry name" value="TESTIS-EXPRESSED PROTEIN 36"/>
    <property type="match status" value="1"/>
</dbReference>
<dbReference type="Pfam" id="PF15115">
    <property type="entry name" value="HDNR"/>
    <property type="match status" value="1"/>
</dbReference>
<protein>
    <submittedName>
        <fullName evidence="3">Testis-expressed protein 36</fullName>
    </submittedName>
</protein>
<comment type="caution">
    <text evidence="3">The sequence shown here is derived from an EMBL/GenBank/DDBJ whole genome shotgun (WGS) entry which is preliminary data.</text>
</comment>
<evidence type="ECO:0000313" key="4">
    <source>
        <dbReference type="Proteomes" id="UP001174136"/>
    </source>
</evidence>
<feature type="region of interest" description="Disordered" evidence="1">
    <location>
        <begin position="25"/>
        <end position="93"/>
    </location>
</feature>
<organism evidence="3 4">
    <name type="scientific">Merluccius polli</name>
    <name type="common">Benguela hake</name>
    <name type="synonym">Merluccius cadenati</name>
    <dbReference type="NCBI Taxonomy" id="89951"/>
    <lineage>
        <taxon>Eukaryota</taxon>
        <taxon>Metazoa</taxon>
        <taxon>Chordata</taxon>
        <taxon>Craniata</taxon>
        <taxon>Vertebrata</taxon>
        <taxon>Euteleostomi</taxon>
        <taxon>Actinopterygii</taxon>
        <taxon>Neopterygii</taxon>
        <taxon>Teleostei</taxon>
        <taxon>Neoteleostei</taxon>
        <taxon>Acanthomorphata</taxon>
        <taxon>Zeiogadaria</taxon>
        <taxon>Gadariae</taxon>
        <taxon>Gadiformes</taxon>
        <taxon>Gadoidei</taxon>
        <taxon>Merlucciidae</taxon>
        <taxon>Merluccius</taxon>
    </lineage>
</organism>
<dbReference type="PANTHER" id="PTHR35440:SF1">
    <property type="entry name" value="TESTIS-EXPRESSED PROTEIN 36"/>
    <property type="match status" value="1"/>
</dbReference>